<name>A0AAD6VBZ0_9AGAR</name>
<evidence type="ECO:0000313" key="2">
    <source>
        <dbReference type="EMBL" id="KAJ7207883.1"/>
    </source>
</evidence>
<gene>
    <name evidence="2" type="ORF">GGX14DRAFT_396086</name>
</gene>
<protein>
    <submittedName>
        <fullName evidence="2">Uncharacterized protein</fullName>
    </submittedName>
</protein>
<organism evidence="2 3">
    <name type="scientific">Mycena pura</name>
    <dbReference type="NCBI Taxonomy" id="153505"/>
    <lineage>
        <taxon>Eukaryota</taxon>
        <taxon>Fungi</taxon>
        <taxon>Dikarya</taxon>
        <taxon>Basidiomycota</taxon>
        <taxon>Agaricomycotina</taxon>
        <taxon>Agaricomycetes</taxon>
        <taxon>Agaricomycetidae</taxon>
        <taxon>Agaricales</taxon>
        <taxon>Marasmiineae</taxon>
        <taxon>Mycenaceae</taxon>
        <taxon>Mycena</taxon>
    </lineage>
</organism>
<comment type="caution">
    <text evidence="2">The sequence shown here is derived from an EMBL/GenBank/DDBJ whole genome shotgun (WGS) entry which is preliminary data.</text>
</comment>
<dbReference type="Proteomes" id="UP001219525">
    <property type="component" value="Unassembled WGS sequence"/>
</dbReference>
<feature type="region of interest" description="Disordered" evidence="1">
    <location>
        <begin position="1"/>
        <end position="51"/>
    </location>
</feature>
<dbReference type="EMBL" id="JARJCW010000035">
    <property type="protein sequence ID" value="KAJ7207883.1"/>
    <property type="molecule type" value="Genomic_DNA"/>
</dbReference>
<accession>A0AAD6VBZ0</accession>
<dbReference type="AlphaFoldDB" id="A0AAD6VBZ0"/>
<evidence type="ECO:0000256" key="1">
    <source>
        <dbReference type="SAM" id="MobiDB-lite"/>
    </source>
</evidence>
<proteinExistence type="predicted"/>
<keyword evidence="3" id="KW-1185">Reference proteome</keyword>
<evidence type="ECO:0000313" key="3">
    <source>
        <dbReference type="Proteomes" id="UP001219525"/>
    </source>
</evidence>
<sequence length="134" mass="14795">MPPALNVRDGDRALEHGGSVERGAYVEESRPGTSSELQSHTERPVGHRLGNAGVDARKEVWSDGFNETPLVSTRRRRFKTRPSSSRRCYNAGRALTSAAEAVMSKHGVFDLKHLDLQSPTPAGFKPNSHWFNAQ</sequence>
<feature type="compositionally biased region" description="Basic and acidic residues" evidence="1">
    <location>
        <begin position="8"/>
        <end position="30"/>
    </location>
</feature>
<reference evidence="2" key="1">
    <citation type="submission" date="2023-03" db="EMBL/GenBank/DDBJ databases">
        <title>Massive genome expansion in bonnet fungi (Mycena s.s.) driven by repeated elements and novel gene families across ecological guilds.</title>
        <authorList>
            <consortium name="Lawrence Berkeley National Laboratory"/>
            <person name="Harder C.B."/>
            <person name="Miyauchi S."/>
            <person name="Viragh M."/>
            <person name="Kuo A."/>
            <person name="Thoen E."/>
            <person name="Andreopoulos B."/>
            <person name="Lu D."/>
            <person name="Skrede I."/>
            <person name="Drula E."/>
            <person name="Henrissat B."/>
            <person name="Morin E."/>
            <person name="Kohler A."/>
            <person name="Barry K."/>
            <person name="LaButti K."/>
            <person name="Morin E."/>
            <person name="Salamov A."/>
            <person name="Lipzen A."/>
            <person name="Mereny Z."/>
            <person name="Hegedus B."/>
            <person name="Baldrian P."/>
            <person name="Stursova M."/>
            <person name="Weitz H."/>
            <person name="Taylor A."/>
            <person name="Grigoriev I.V."/>
            <person name="Nagy L.G."/>
            <person name="Martin F."/>
            <person name="Kauserud H."/>
        </authorList>
    </citation>
    <scope>NUCLEOTIDE SEQUENCE</scope>
    <source>
        <strain evidence="2">9144</strain>
    </source>
</reference>